<sequence length="150" mass="17770">MERRNHREDRKREINEYADNRPIKGSGSYNLNFIDWENEYEAVIDHVSNLQRQGLSYEQCPYYDVPSRELEFLWRDCEELSTFGLSDEEIARFPTYRGQTMRECTICLSASAEGIKLPCGHVFHKDCIVRWLKHRTDCPNCRRSARVSSK</sequence>
<keyword evidence="1" id="KW-0479">Metal-binding</keyword>
<dbReference type="GO" id="GO:0006511">
    <property type="term" value="P:ubiquitin-dependent protein catabolic process"/>
    <property type="evidence" value="ECO:0007669"/>
    <property type="project" value="TreeGrafter"/>
</dbReference>
<evidence type="ECO:0000256" key="4">
    <source>
        <dbReference type="PROSITE-ProRule" id="PRU00175"/>
    </source>
</evidence>
<reference evidence="6" key="1">
    <citation type="submission" date="2021-09" db="EMBL/GenBank/DDBJ databases">
        <authorList>
            <consortium name="AG Swart"/>
            <person name="Singh M."/>
            <person name="Singh A."/>
            <person name="Seah K."/>
            <person name="Emmerich C."/>
        </authorList>
    </citation>
    <scope>NUCLEOTIDE SEQUENCE</scope>
    <source>
        <strain evidence="6">ATCC30299</strain>
    </source>
</reference>
<dbReference type="PANTHER" id="PTHR45931:SF3">
    <property type="entry name" value="RING ZINC FINGER-CONTAINING PROTEIN"/>
    <property type="match status" value="1"/>
</dbReference>
<accession>A0AAU9ISB4</accession>
<dbReference type="SUPFAM" id="SSF57850">
    <property type="entry name" value="RING/U-box"/>
    <property type="match status" value="1"/>
</dbReference>
<dbReference type="Pfam" id="PF13639">
    <property type="entry name" value="zf-RING_2"/>
    <property type="match status" value="1"/>
</dbReference>
<comment type="caution">
    <text evidence="6">The sequence shown here is derived from an EMBL/GenBank/DDBJ whole genome shotgun (WGS) entry which is preliminary data.</text>
</comment>
<dbReference type="GO" id="GO:0008270">
    <property type="term" value="F:zinc ion binding"/>
    <property type="evidence" value="ECO:0007669"/>
    <property type="project" value="UniProtKB-KW"/>
</dbReference>
<dbReference type="EMBL" id="CAJZBQ010000018">
    <property type="protein sequence ID" value="CAG9317722.1"/>
    <property type="molecule type" value="Genomic_DNA"/>
</dbReference>
<dbReference type="GO" id="GO:0005634">
    <property type="term" value="C:nucleus"/>
    <property type="evidence" value="ECO:0007669"/>
    <property type="project" value="TreeGrafter"/>
</dbReference>
<feature type="domain" description="RING-type" evidence="5">
    <location>
        <begin position="104"/>
        <end position="142"/>
    </location>
</feature>
<evidence type="ECO:0000313" key="7">
    <source>
        <dbReference type="Proteomes" id="UP001162131"/>
    </source>
</evidence>
<keyword evidence="3" id="KW-0862">Zinc</keyword>
<keyword evidence="2 4" id="KW-0863">Zinc-finger</keyword>
<dbReference type="SMART" id="SM00184">
    <property type="entry name" value="RING"/>
    <property type="match status" value="1"/>
</dbReference>
<dbReference type="PANTHER" id="PTHR45931">
    <property type="entry name" value="SI:CH211-59O9.10"/>
    <property type="match status" value="1"/>
</dbReference>
<dbReference type="InterPro" id="IPR051834">
    <property type="entry name" value="RING_finger_E3_ligase"/>
</dbReference>
<dbReference type="Proteomes" id="UP001162131">
    <property type="component" value="Unassembled WGS sequence"/>
</dbReference>
<dbReference type="InterPro" id="IPR011016">
    <property type="entry name" value="Znf_RING-CH"/>
</dbReference>
<dbReference type="GO" id="GO:0061630">
    <property type="term" value="F:ubiquitin protein ligase activity"/>
    <property type="evidence" value="ECO:0007669"/>
    <property type="project" value="TreeGrafter"/>
</dbReference>
<evidence type="ECO:0000256" key="2">
    <source>
        <dbReference type="ARBA" id="ARBA00022771"/>
    </source>
</evidence>
<evidence type="ECO:0000313" key="6">
    <source>
        <dbReference type="EMBL" id="CAG9317722.1"/>
    </source>
</evidence>
<evidence type="ECO:0000259" key="5">
    <source>
        <dbReference type="PROSITE" id="PS50089"/>
    </source>
</evidence>
<dbReference type="AlphaFoldDB" id="A0AAU9ISB4"/>
<dbReference type="InterPro" id="IPR013083">
    <property type="entry name" value="Znf_RING/FYVE/PHD"/>
</dbReference>
<name>A0AAU9ISB4_9CILI</name>
<keyword evidence="7" id="KW-1185">Reference proteome</keyword>
<proteinExistence type="predicted"/>
<evidence type="ECO:0000256" key="3">
    <source>
        <dbReference type="ARBA" id="ARBA00022833"/>
    </source>
</evidence>
<dbReference type="Gene3D" id="3.30.40.10">
    <property type="entry name" value="Zinc/RING finger domain, C3HC4 (zinc finger)"/>
    <property type="match status" value="1"/>
</dbReference>
<gene>
    <name evidence="6" type="ORF">BSTOLATCC_MIC18964</name>
</gene>
<dbReference type="PROSITE" id="PS50089">
    <property type="entry name" value="ZF_RING_2"/>
    <property type="match status" value="1"/>
</dbReference>
<organism evidence="6 7">
    <name type="scientific">Blepharisma stoltei</name>
    <dbReference type="NCBI Taxonomy" id="1481888"/>
    <lineage>
        <taxon>Eukaryota</taxon>
        <taxon>Sar</taxon>
        <taxon>Alveolata</taxon>
        <taxon>Ciliophora</taxon>
        <taxon>Postciliodesmatophora</taxon>
        <taxon>Heterotrichea</taxon>
        <taxon>Heterotrichida</taxon>
        <taxon>Blepharismidae</taxon>
        <taxon>Blepharisma</taxon>
    </lineage>
</organism>
<protein>
    <recommendedName>
        <fullName evidence="5">RING-type domain-containing protein</fullName>
    </recommendedName>
</protein>
<evidence type="ECO:0000256" key="1">
    <source>
        <dbReference type="ARBA" id="ARBA00022723"/>
    </source>
</evidence>
<dbReference type="SMART" id="SM00744">
    <property type="entry name" value="RINGv"/>
    <property type="match status" value="1"/>
</dbReference>
<dbReference type="InterPro" id="IPR001841">
    <property type="entry name" value="Znf_RING"/>
</dbReference>